<dbReference type="Proteomes" id="UP000199060">
    <property type="component" value="Unassembled WGS sequence"/>
</dbReference>
<dbReference type="OrthoDB" id="9814210at2"/>
<dbReference type="Gene3D" id="3.20.20.70">
    <property type="entry name" value="Aldolase class I"/>
    <property type="match status" value="1"/>
</dbReference>
<accession>A0A1G6PY17</accession>
<dbReference type="SMART" id="SM00858">
    <property type="entry name" value="SAF"/>
    <property type="match status" value="1"/>
</dbReference>
<dbReference type="InterPro" id="IPR013785">
    <property type="entry name" value="Aldolase_TIM"/>
</dbReference>
<dbReference type="Pfam" id="PF08666">
    <property type="entry name" value="SAF"/>
    <property type="match status" value="1"/>
</dbReference>
<evidence type="ECO:0000259" key="1">
    <source>
        <dbReference type="PROSITE" id="PS50844"/>
    </source>
</evidence>
<dbReference type="Gene3D" id="3.90.1210.10">
    <property type="entry name" value="Antifreeze-like/N-acetylneuraminic acid synthase C-terminal domain"/>
    <property type="match status" value="1"/>
</dbReference>
<dbReference type="CDD" id="cd11615">
    <property type="entry name" value="SAF_NeuB_like"/>
    <property type="match status" value="1"/>
</dbReference>
<keyword evidence="3" id="KW-1185">Reference proteome</keyword>
<reference evidence="3" key="1">
    <citation type="submission" date="2016-10" db="EMBL/GenBank/DDBJ databases">
        <authorList>
            <person name="Varghese N."/>
            <person name="Submissions S."/>
        </authorList>
    </citation>
    <scope>NUCLEOTIDE SEQUENCE [LARGE SCALE GENOMIC DNA]</scope>
    <source>
        <strain evidence="3">DSM 23095</strain>
    </source>
</reference>
<dbReference type="InterPro" id="IPR051690">
    <property type="entry name" value="PseI-like"/>
</dbReference>
<sequence length="342" mass="37809">MSVKPVIIIAEAGVNHNGDINKALELIDVAADAGADFVKFQTFKAEKIVNPTAQKAVYQKNNMKGDEDTQFGMLKKLEMGDDWYPVLIERCQKKGIKFLSTGFDSESIDFLNKLNIPFYKIPSGELTNKPYLQHIARKGKDLILSTGMANLEEVKAALEVIFLEGIDKNQLTVLHCNTEYPTPMEDVNLLAMRQIAEELGVKVGYSDHTLGIEVPIAAVALGAWVIEKHFTLDRGLPGPDHAASLEPIELKSMVQAIRNIEKAIGGNGIKEPSQSEKKNILIARKSLHLKREIKKGDVLSQDDLISLRPGDGISPMEIDYIIGKELLLDLPKGAKISMENLR</sequence>
<feature type="domain" description="AFP-like" evidence="1">
    <location>
        <begin position="286"/>
        <end position="342"/>
    </location>
</feature>
<organism evidence="2 3">
    <name type="scientific">Algoriphagus faecimaris</name>
    <dbReference type="NCBI Taxonomy" id="686796"/>
    <lineage>
        <taxon>Bacteria</taxon>
        <taxon>Pseudomonadati</taxon>
        <taxon>Bacteroidota</taxon>
        <taxon>Cytophagia</taxon>
        <taxon>Cytophagales</taxon>
        <taxon>Cyclobacteriaceae</taxon>
        <taxon>Algoriphagus</taxon>
    </lineage>
</organism>
<dbReference type="EMBL" id="FNAC01000007">
    <property type="protein sequence ID" value="SDC84554.1"/>
    <property type="molecule type" value="Genomic_DNA"/>
</dbReference>
<dbReference type="RefSeq" id="WP_087938259.1">
    <property type="nucleotide sequence ID" value="NZ_FNAC01000007.1"/>
</dbReference>
<dbReference type="Pfam" id="PF03102">
    <property type="entry name" value="NeuB"/>
    <property type="match status" value="1"/>
</dbReference>
<dbReference type="PANTHER" id="PTHR42966">
    <property type="entry name" value="N-ACETYLNEURAMINATE SYNTHASE"/>
    <property type="match status" value="1"/>
</dbReference>
<protein>
    <submittedName>
        <fullName evidence="2">N-acetylneuraminate synthase</fullName>
    </submittedName>
</protein>
<dbReference type="InterPro" id="IPR020007">
    <property type="entry name" value="NeuB/NeuA"/>
</dbReference>
<evidence type="ECO:0000313" key="2">
    <source>
        <dbReference type="EMBL" id="SDC84554.1"/>
    </source>
</evidence>
<evidence type="ECO:0000313" key="3">
    <source>
        <dbReference type="Proteomes" id="UP000199060"/>
    </source>
</evidence>
<proteinExistence type="predicted"/>
<dbReference type="InterPro" id="IPR036732">
    <property type="entry name" value="AFP_Neu5c_C_sf"/>
</dbReference>
<dbReference type="InterPro" id="IPR057736">
    <property type="entry name" value="SAF_PseI/NeuA/NeuB"/>
</dbReference>
<dbReference type="AlphaFoldDB" id="A0A1G6PY17"/>
<dbReference type="GO" id="GO:0016051">
    <property type="term" value="P:carbohydrate biosynthetic process"/>
    <property type="evidence" value="ECO:0007669"/>
    <property type="project" value="InterPro"/>
</dbReference>
<dbReference type="NCBIfam" id="TIGR03569">
    <property type="entry name" value="NeuB_NnaB"/>
    <property type="match status" value="1"/>
</dbReference>
<dbReference type="GO" id="GO:0047444">
    <property type="term" value="F:N-acylneuraminate-9-phosphate synthase activity"/>
    <property type="evidence" value="ECO:0007669"/>
    <property type="project" value="TreeGrafter"/>
</dbReference>
<dbReference type="InterPro" id="IPR006190">
    <property type="entry name" value="SAF_AFP_Neu5Ac"/>
</dbReference>
<dbReference type="InterPro" id="IPR013974">
    <property type="entry name" value="SAF"/>
</dbReference>
<dbReference type="SUPFAM" id="SSF51569">
    <property type="entry name" value="Aldolase"/>
    <property type="match status" value="1"/>
</dbReference>
<gene>
    <name evidence="2" type="ORF">SAMN04488104_100791</name>
</gene>
<dbReference type="SUPFAM" id="SSF51269">
    <property type="entry name" value="AFP III-like domain"/>
    <property type="match status" value="1"/>
</dbReference>
<dbReference type="STRING" id="686796.SAMN04488104_100791"/>
<dbReference type="PANTHER" id="PTHR42966:SF1">
    <property type="entry name" value="SIALIC ACID SYNTHASE"/>
    <property type="match status" value="1"/>
</dbReference>
<dbReference type="InterPro" id="IPR013132">
    <property type="entry name" value="PseI/NeuA/B-like_N"/>
</dbReference>
<name>A0A1G6PY17_9BACT</name>
<dbReference type="PROSITE" id="PS50844">
    <property type="entry name" value="AFP_LIKE"/>
    <property type="match status" value="1"/>
</dbReference>